<dbReference type="EMBL" id="BOOJ01000023">
    <property type="protein sequence ID" value="GIH91921.1"/>
    <property type="molecule type" value="Genomic_DNA"/>
</dbReference>
<gene>
    <name evidence="1" type="ORF">Psi01_25510</name>
</gene>
<protein>
    <submittedName>
        <fullName evidence="1">Uncharacterized protein</fullName>
    </submittedName>
</protein>
<name>A0A8J3WLK5_9ACTN</name>
<dbReference type="AlphaFoldDB" id="A0A8J3WLK5"/>
<accession>A0A8J3WLK5</accession>
<evidence type="ECO:0000313" key="1">
    <source>
        <dbReference type="EMBL" id="GIH91921.1"/>
    </source>
</evidence>
<dbReference type="RefSeq" id="WP_377239668.1">
    <property type="nucleotide sequence ID" value="NZ_JBHLZR010000080.1"/>
</dbReference>
<proteinExistence type="predicted"/>
<evidence type="ECO:0000313" key="2">
    <source>
        <dbReference type="Proteomes" id="UP000619788"/>
    </source>
</evidence>
<dbReference type="InterPro" id="IPR054221">
    <property type="entry name" value="DUF6941"/>
</dbReference>
<reference evidence="1 2" key="1">
    <citation type="submission" date="2021-01" db="EMBL/GenBank/DDBJ databases">
        <title>Whole genome shotgun sequence of Planobispora siamensis NBRC 107568.</title>
        <authorList>
            <person name="Komaki H."/>
            <person name="Tamura T."/>
        </authorList>
    </citation>
    <scope>NUCLEOTIDE SEQUENCE [LARGE SCALE GENOMIC DNA]</scope>
    <source>
        <strain evidence="1 2">NBRC 107568</strain>
    </source>
</reference>
<dbReference type="Pfam" id="PF22091">
    <property type="entry name" value="DUF6941"/>
    <property type="match status" value="1"/>
</dbReference>
<comment type="caution">
    <text evidence="1">The sequence shown here is derived from an EMBL/GenBank/DDBJ whole genome shotgun (WGS) entry which is preliminary data.</text>
</comment>
<organism evidence="1 2">
    <name type="scientific">Planobispora siamensis</name>
    <dbReference type="NCBI Taxonomy" id="936338"/>
    <lineage>
        <taxon>Bacteria</taxon>
        <taxon>Bacillati</taxon>
        <taxon>Actinomycetota</taxon>
        <taxon>Actinomycetes</taxon>
        <taxon>Streptosporangiales</taxon>
        <taxon>Streptosporangiaceae</taxon>
        <taxon>Planobispora</taxon>
    </lineage>
</organism>
<sequence>MASPIDIQLILCDAAVSDPSGKVHMLGAGWSITGAPTAPHAVAVLLGIPWDRANIRIPLKLELCDDDGRPVEIEAADGNAAKLFHQGGIEVGRPAGLAPGTMLDAAFSLSIPPLPLKPGRYQWRFEISDQIVTRSFTARPGQATPPIRQT</sequence>
<dbReference type="Proteomes" id="UP000619788">
    <property type="component" value="Unassembled WGS sequence"/>
</dbReference>
<keyword evidence="2" id="KW-1185">Reference proteome</keyword>